<name>A0A7S1KC06_9ALVE</name>
<reference evidence="1" key="1">
    <citation type="submission" date="2021-01" db="EMBL/GenBank/DDBJ databases">
        <authorList>
            <person name="Corre E."/>
            <person name="Pelletier E."/>
            <person name="Niang G."/>
            <person name="Scheremetjew M."/>
            <person name="Finn R."/>
            <person name="Kale V."/>
            <person name="Holt S."/>
            <person name="Cochrane G."/>
            <person name="Meng A."/>
            <person name="Brown T."/>
            <person name="Cohen L."/>
        </authorList>
    </citation>
    <scope>NUCLEOTIDE SEQUENCE</scope>
    <source>
        <strain evidence="1">CCMP3346</strain>
    </source>
</reference>
<sequence>MRTQPIGRTLTLTATLTFTQSRAEIEDSSAGLSGCLSVWGKGHVCGCVWVCGFVRCMALPPCGEIPGRLLGAGGEMATNGQAGHQFFLMCICVCGWWVV</sequence>
<dbReference type="EMBL" id="HBGB01041705">
    <property type="protein sequence ID" value="CAD9069441.1"/>
    <property type="molecule type" value="Transcribed_RNA"/>
</dbReference>
<gene>
    <name evidence="1" type="ORF">VBRA1451_LOCUS24523</name>
</gene>
<evidence type="ECO:0000313" key="1">
    <source>
        <dbReference type="EMBL" id="CAD9069441.1"/>
    </source>
</evidence>
<proteinExistence type="predicted"/>
<accession>A0A7S1KC06</accession>
<organism evidence="1">
    <name type="scientific">Vitrella brassicaformis</name>
    <dbReference type="NCBI Taxonomy" id="1169539"/>
    <lineage>
        <taxon>Eukaryota</taxon>
        <taxon>Sar</taxon>
        <taxon>Alveolata</taxon>
        <taxon>Colpodellida</taxon>
        <taxon>Vitrellaceae</taxon>
        <taxon>Vitrella</taxon>
    </lineage>
</organism>
<dbReference type="AlphaFoldDB" id="A0A7S1KC06"/>
<protein>
    <submittedName>
        <fullName evidence="1">Uncharacterized protein</fullName>
    </submittedName>
</protein>